<dbReference type="AlphaFoldDB" id="A0A9P4UVA0"/>
<dbReference type="Pfam" id="PF11951">
    <property type="entry name" value="Fungal_trans_2"/>
    <property type="match status" value="1"/>
</dbReference>
<sequence>MATAVKQEDIDNEDRKSVDDADEALKARLARKRTKTGCLTCRRRRIKCGEERPICKNCVKSKRHCEGYTPRVTFRPPSFDFRPVANGAAQITFQASPPTEVYPPQHYPDAYQSHQAQHQQRSHHQYPFIHGQVPMYVPAAAPEQIHYPVGYPVQHPARNDSFHQQPQSIAQAQGWMQVDPAAPHPVNRSHVDQADPQHPWPAYSSGVIPQPVSSTAPLAGQEAVWMSPTYVPRPELMQPIDYQPPTQRLVHYDPAEPQALNGGGAFGMYGPYDEDRKPAILQGMSPTQMLSEAAVEKQDDDYWDVDSGDEAGVDTRSPATTVTDRNRAFGRILALNQATVRDAQLRQHGASVFDGVLDHYRAEQTANPLRNPVTARVFAHFVSTTGPSLSVFERHPPDTGGFFPNGTVPLSQQGLWTYAMPMLALRHQGLLHAILAISSLHIARLQNASTTPSLQHYAWALKRVHHCVGHPKKRLQPATIAASMLLGFYEIMGAEHNKWNSHLSGAKQLIAETNYRGMAAQVRRMKAEKASRVGLGRRQRRGSESPMEQDAQLDEILDVDERLISYLAGHEVGLAGHEPSGGASIPPSLDLSKYETLRDLHWWYCKQDCFQSLVSGNPLLMHYSKWGNCPPRAPLGIVDAVHGSYDHLILLLGRIATFSAKDRARKLKQMEANGGQWRPAPGMKIPRPPASPGSKAPPTPPTYFGMAPPQPTRTHTMYKSTQDFESPQSTRSYDPIDLHEATEAAMEEYGRIRSALHTFSSNLGEAFEPLTSDYAPPSQTPFGTALFYRSYDIASVWQLYNMAVIIAIRSHPHMPPAAHMAAAVAAHETTFFANEIGRIASCIQPPPPHEPLNPVLAAALNDSCMSSFFAAIQYQDPEQRRVTVERIVALSARTGWGSGEVIANGCETAWVKAAEAGRGPPYRRVIRRKFSDDPRLAGIKEEVDWKQPAREGDDYDRRHIASSAASRIVWAVGILGMEEDMARIGIEE</sequence>
<dbReference type="PANTHER" id="PTHR37534:SF23">
    <property type="entry name" value="ZN(II)2CYS6 TRANSCRIPTION FACTOR (EUROFUNG)"/>
    <property type="match status" value="1"/>
</dbReference>
<dbReference type="SUPFAM" id="SSF57701">
    <property type="entry name" value="Zn2/Cys6 DNA-binding domain"/>
    <property type="match status" value="1"/>
</dbReference>
<dbReference type="OrthoDB" id="5391043at2759"/>
<protein>
    <recommendedName>
        <fullName evidence="4">Zn(2)-C6 fungal-type domain-containing protein</fullName>
    </recommendedName>
</protein>
<dbReference type="GO" id="GO:0008270">
    <property type="term" value="F:zinc ion binding"/>
    <property type="evidence" value="ECO:0007669"/>
    <property type="project" value="InterPro"/>
</dbReference>
<dbReference type="InterPro" id="IPR021858">
    <property type="entry name" value="Fun_TF"/>
</dbReference>
<evidence type="ECO:0000259" key="4">
    <source>
        <dbReference type="PROSITE" id="PS50048"/>
    </source>
</evidence>
<proteinExistence type="predicted"/>
<feature type="compositionally biased region" description="Pro residues" evidence="3">
    <location>
        <begin position="686"/>
        <end position="701"/>
    </location>
</feature>
<dbReference type="SMART" id="SM00066">
    <property type="entry name" value="GAL4"/>
    <property type="match status" value="1"/>
</dbReference>
<dbReference type="InterPro" id="IPR036864">
    <property type="entry name" value="Zn2-C6_fun-type_DNA-bd_sf"/>
</dbReference>
<dbReference type="GO" id="GO:0005634">
    <property type="term" value="C:nucleus"/>
    <property type="evidence" value="ECO:0007669"/>
    <property type="project" value="UniProtKB-SubCell"/>
</dbReference>
<dbReference type="PANTHER" id="PTHR37534">
    <property type="entry name" value="TRANSCRIPTIONAL ACTIVATOR PROTEIN UGA3"/>
    <property type="match status" value="1"/>
</dbReference>
<keyword evidence="2" id="KW-0539">Nucleus</keyword>
<feature type="region of interest" description="Disordered" evidence="3">
    <location>
        <begin position="529"/>
        <end position="551"/>
    </location>
</feature>
<organism evidence="5 6">
    <name type="scientific">Polychaeton citri CBS 116435</name>
    <dbReference type="NCBI Taxonomy" id="1314669"/>
    <lineage>
        <taxon>Eukaryota</taxon>
        <taxon>Fungi</taxon>
        <taxon>Dikarya</taxon>
        <taxon>Ascomycota</taxon>
        <taxon>Pezizomycotina</taxon>
        <taxon>Dothideomycetes</taxon>
        <taxon>Dothideomycetidae</taxon>
        <taxon>Capnodiales</taxon>
        <taxon>Capnodiaceae</taxon>
        <taxon>Polychaeton</taxon>
    </lineage>
</organism>
<dbReference type="CDD" id="cd00067">
    <property type="entry name" value="GAL4"/>
    <property type="match status" value="1"/>
</dbReference>
<evidence type="ECO:0000313" key="6">
    <source>
        <dbReference type="Proteomes" id="UP000799441"/>
    </source>
</evidence>
<dbReference type="PROSITE" id="PS50048">
    <property type="entry name" value="ZN2_CY6_FUNGAL_2"/>
    <property type="match status" value="1"/>
</dbReference>
<accession>A0A9P4UVA0</accession>
<keyword evidence="6" id="KW-1185">Reference proteome</keyword>
<reference evidence="5" key="1">
    <citation type="journal article" date="2020" name="Stud. Mycol.">
        <title>101 Dothideomycetes genomes: a test case for predicting lifestyles and emergence of pathogens.</title>
        <authorList>
            <person name="Haridas S."/>
            <person name="Albert R."/>
            <person name="Binder M."/>
            <person name="Bloem J."/>
            <person name="Labutti K."/>
            <person name="Salamov A."/>
            <person name="Andreopoulos B."/>
            <person name="Baker S."/>
            <person name="Barry K."/>
            <person name="Bills G."/>
            <person name="Bluhm B."/>
            <person name="Cannon C."/>
            <person name="Castanera R."/>
            <person name="Culley D."/>
            <person name="Daum C."/>
            <person name="Ezra D."/>
            <person name="Gonzalez J."/>
            <person name="Henrissat B."/>
            <person name="Kuo A."/>
            <person name="Liang C."/>
            <person name="Lipzen A."/>
            <person name="Lutzoni F."/>
            <person name="Magnuson J."/>
            <person name="Mondo S."/>
            <person name="Nolan M."/>
            <person name="Ohm R."/>
            <person name="Pangilinan J."/>
            <person name="Park H.-J."/>
            <person name="Ramirez L."/>
            <person name="Alfaro M."/>
            <person name="Sun H."/>
            <person name="Tritt A."/>
            <person name="Yoshinaga Y."/>
            <person name="Zwiers L.-H."/>
            <person name="Turgeon B."/>
            <person name="Goodwin S."/>
            <person name="Spatafora J."/>
            <person name="Crous P."/>
            <person name="Grigoriev I."/>
        </authorList>
    </citation>
    <scope>NUCLEOTIDE SEQUENCE</scope>
    <source>
        <strain evidence="5">CBS 116435</strain>
    </source>
</reference>
<evidence type="ECO:0000256" key="2">
    <source>
        <dbReference type="ARBA" id="ARBA00023242"/>
    </source>
</evidence>
<dbReference type="PROSITE" id="PS00463">
    <property type="entry name" value="ZN2_CY6_FUNGAL_1"/>
    <property type="match status" value="1"/>
</dbReference>
<evidence type="ECO:0000256" key="1">
    <source>
        <dbReference type="ARBA" id="ARBA00004123"/>
    </source>
</evidence>
<dbReference type="Pfam" id="PF00172">
    <property type="entry name" value="Zn_clus"/>
    <property type="match status" value="1"/>
</dbReference>
<dbReference type="GO" id="GO:0000976">
    <property type="term" value="F:transcription cis-regulatory region binding"/>
    <property type="evidence" value="ECO:0007669"/>
    <property type="project" value="TreeGrafter"/>
</dbReference>
<dbReference type="InterPro" id="IPR001138">
    <property type="entry name" value="Zn2Cys6_DnaBD"/>
</dbReference>
<evidence type="ECO:0000313" key="5">
    <source>
        <dbReference type="EMBL" id="KAF2725955.1"/>
    </source>
</evidence>
<dbReference type="Gene3D" id="4.10.240.10">
    <property type="entry name" value="Zn(2)-C6 fungal-type DNA-binding domain"/>
    <property type="match status" value="1"/>
</dbReference>
<feature type="region of interest" description="Disordered" evidence="3">
    <location>
        <begin position="674"/>
        <end position="703"/>
    </location>
</feature>
<dbReference type="Proteomes" id="UP000799441">
    <property type="component" value="Unassembled WGS sequence"/>
</dbReference>
<dbReference type="EMBL" id="MU003766">
    <property type="protein sequence ID" value="KAF2725955.1"/>
    <property type="molecule type" value="Genomic_DNA"/>
</dbReference>
<evidence type="ECO:0000256" key="3">
    <source>
        <dbReference type="SAM" id="MobiDB-lite"/>
    </source>
</evidence>
<name>A0A9P4UVA0_9PEZI</name>
<dbReference type="GO" id="GO:0045944">
    <property type="term" value="P:positive regulation of transcription by RNA polymerase II"/>
    <property type="evidence" value="ECO:0007669"/>
    <property type="project" value="TreeGrafter"/>
</dbReference>
<dbReference type="GO" id="GO:0000981">
    <property type="term" value="F:DNA-binding transcription factor activity, RNA polymerase II-specific"/>
    <property type="evidence" value="ECO:0007669"/>
    <property type="project" value="InterPro"/>
</dbReference>
<gene>
    <name evidence="5" type="ORF">K431DRAFT_280682</name>
</gene>
<comment type="caution">
    <text evidence="5">The sequence shown here is derived from an EMBL/GenBank/DDBJ whole genome shotgun (WGS) entry which is preliminary data.</text>
</comment>
<feature type="domain" description="Zn(2)-C6 fungal-type" evidence="4">
    <location>
        <begin position="37"/>
        <end position="65"/>
    </location>
</feature>
<comment type="subcellular location">
    <subcellularLocation>
        <location evidence="1">Nucleus</location>
    </subcellularLocation>
</comment>